<dbReference type="EMBL" id="JAIXMP010000011">
    <property type="protein sequence ID" value="KAI9264917.1"/>
    <property type="molecule type" value="Genomic_DNA"/>
</dbReference>
<protein>
    <submittedName>
        <fullName evidence="7">Uncharacterized protein</fullName>
    </submittedName>
</protein>
<keyword evidence="8" id="KW-1185">Reference proteome</keyword>
<organism evidence="7 8">
    <name type="scientific">Phascolomyces articulosus</name>
    <dbReference type="NCBI Taxonomy" id="60185"/>
    <lineage>
        <taxon>Eukaryota</taxon>
        <taxon>Fungi</taxon>
        <taxon>Fungi incertae sedis</taxon>
        <taxon>Mucoromycota</taxon>
        <taxon>Mucoromycotina</taxon>
        <taxon>Mucoromycetes</taxon>
        <taxon>Mucorales</taxon>
        <taxon>Lichtheimiaceae</taxon>
        <taxon>Phascolomyces</taxon>
    </lineage>
</organism>
<feature type="compositionally biased region" description="Low complexity" evidence="6">
    <location>
        <begin position="35"/>
        <end position="47"/>
    </location>
</feature>
<sequence>MQKNMNHFQQQQQLHQQQLAAMYESMGMQPPQQPQQPQLHHPRMPQQVPTQQSFPGYPGIPNASSQHGPPPQGWTTAAGPPQPPQPGGPTVPGDPFSSGGPGLGGRPRYPVRQGMVRPPQGIALNAAAAAASGSSAIHHPYPQLSTRPPVIPSATAATQLPTQQQQQQNIDAIRANSETHKKHLKQYAYRDEQYQDTLNYQHKRHMALAHEKKREIEAMQMERRSRMRAGPASVFGPGYSGCGNAPTGLETRILYPNDRRRPRRSKEIRFRLDQLIEQGKKEDKLVPIRLEIEIDGYKLRDTFTWNMNETLITPDQFAEIMCEDLQLPTAQFAPLIARGIKDQVEDYYLHAGSTVLEEDGSDNGRDYISLLEDSKVGKELPVVKQESVEVEDASKSKRRRNPELRMLIKLDITVGNRALLDQFEWDIACPRNNAEEFAEKLTNELGLGGEFRTAIAHSIREQAHSYVKSLILVGHEFNGSPILDDDLRQSFLPALRSSIRDNDIVERFTPAILELTDAEIDKIEKDRMREARRKRRQARGRRGIVLPDREPLKTFRTGVAVPPDQDGGDDTYLVNVGMINGSSGGHNTRGSTPTYEPMHSQRRSALKARMNIAADAASNHHMNPSSPSPYQQGLQGVISLNAGNRFSTMTDHTTRQTR</sequence>
<dbReference type="GO" id="GO:0006338">
    <property type="term" value="P:chromatin remodeling"/>
    <property type="evidence" value="ECO:0007669"/>
    <property type="project" value="InterPro"/>
</dbReference>
<dbReference type="Pfam" id="PF04855">
    <property type="entry name" value="SNF5"/>
    <property type="match status" value="1"/>
</dbReference>
<evidence type="ECO:0000313" key="8">
    <source>
        <dbReference type="Proteomes" id="UP001209540"/>
    </source>
</evidence>
<keyword evidence="3" id="KW-0805">Transcription regulation</keyword>
<comment type="caution">
    <text evidence="7">The sequence shown here is derived from an EMBL/GenBank/DDBJ whole genome shotgun (WGS) entry which is preliminary data.</text>
</comment>
<evidence type="ECO:0000256" key="2">
    <source>
        <dbReference type="ARBA" id="ARBA00010239"/>
    </source>
</evidence>
<keyword evidence="5" id="KW-0539">Nucleus</keyword>
<dbReference type="Proteomes" id="UP001209540">
    <property type="component" value="Unassembled WGS sequence"/>
</dbReference>
<evidence type="ECO:0000256" key="5">
    <source>
        <dbReference type="ARBA" id="ARBA00023242"/>
    </source>
</evidence>
<comment type="similarity">
    <text evidence="2">Belongs to the SNF5 family.</text>
</comment>
<evidence type="ECO:0000256" key="3">
    <source>
        <dbReference type="ARBA" id="ARBA00023015"/>
    </source>
</evidence>
<feature type="compositionally biased region" description="Pro residues" evidence="6">
    <location>
        <begin position="80"/>
        <end position="89"/>
    </location>
</feature>
<dbReference type="PANTHER" id="PTHR10019">
    <property type="entry name" value="SNF5"/>
    <property type="match status" value="1"/>
</dbReference>
<name>A0AAD5K1J8_9FUNG</name>
<accession>A0AAD5K1J8</accession>
<evidence type="ECO:0000256" key="6">
    <source>
        <dbReference type="SAM" id="MobiDB-lite"/>
    </source>
</evidence>
<reference evidence="7" key="2">
    <citation type="submission" date="2023-02" db="EMBL/GenBank/DDBJ databases">
        <authorList>
            <consortium name="DOE Joint Genome Institute"/>
            <person name="Mondo S.J."/>
            <person name="Chang Y."/>
            <person name="Wang Y."/>
            <person name="Ahrendt S."/>
            <person name="Andreopoulos W."/>
            <person name="Barry K."/>
            <person name="Beard J."/>
            <person name="Benny G.L."/>
            <person name="Blankenship S."/>
            <person name="Bonito G."/>
            <person name="Cuomo C."/>
            <person name="Desiro A."/>
            <person name="Gervers K.A."/>
            <person name="Hundley H."/>
            <person name="Kuo A."/>
            <person name="LaButti K."/>
            <person name="Lang B.F."/>
            <person name="Lipzen A."/>
            <person name="O'Donnell K."/>
            <person name="Pangilinan J."/>
            <person name="Reynolds N."/>
            <person name="Sandor L."/>
            <person name="Smith M.W."/>
            <person name="Tsang A."/>
            <person name="Grigoriev I.V."/>
            <person name="Stajich J.E."/>
            <person name="Spatafora J.W."/>
        </authorList>
    </citation>
    <scope>NUCLEOTIDE SEQUENCE</scope>
    <source>
        <strain evidence="7">RSA 2281</strain>
    </source>
</reference>
<dbReference type="AlphaFoldDB" id="A0AAD5K1J8"/>
<feature type="compositionally biased region" description="Polar residues" evidence="6">
    <location>
        <begin position="585"/>
        <end position="594"/>
    </location>
</feature>
<evidence type="ECO:0000313" key="7">
    <source>
        <dbReference type="EMBL" id="KAI9264917.1"/>
    </source>
</evidence>
<comment type="subcellular location">
    <subcellularLocation>
        <location evidence="1">Nucleus</location>
    </subcellularLocation>
</comment>
<feature type="region of interest" description="Disordered" evidence="6">
    <location>
        <begin position="26"/>
        <end position="115"/>
    </location>
</feature>
<evidence type="ECO:0000256" key="1">
    <source>
        <dbReference type="ARBA" id="ARBA00004123"/>
    </source>
</evidence>
<proteinExistence type="inferred from homology"/>
<reference evidence="7" key="1">
    <citation type="journal article" date="2022" name="IScience">
        <title>Evolution of zygomycete secretomes and the origins of terrestrial fungal ecologies.</title>
        <authorList>
            <person name="Chang Y."/>
            <person name="Wang Y."/>
            <person name="Mondo S."/>
            <person name="Ahrendt S."/>
            <person name="Andreopoulos W."/>
            <person name="Barry K."/>
            <person name="Beard J."/>
            <person name="Benny G.L."/>
            <person name="Blankenship S."/>
            <person name="Bonito G."/>
            <person name="Cuomo C."/>
            <person name="Desiro A."/>
            <person name="Gervers K.A."/>
            <person name="Hundley H."/>
            <person name="Kuo A."/>
            <person name="LaButti K."/>
            <person name="Lang B.F."/>
            <person name="Lipzen A."/>
            <person name="O'Donnell K."/>
            <person name="Pangilinan J."/>
            <person name="Reynolds N."/>
            <person name="Sandor L."/>
            <person name="Smith M.E."/>
            <person name="Tsang A."/>
            <person name="Grigoriev I.V."/>
            <person name="Stajich J.E."/>
            <person name="Spatafora J.W."/>
        </authorList>
    </citation>
    <scope>NUCLEOTIDE SEQUENCE</scope>
    <source>
        <strain evidence="7">RSA 2281</strain>
    </source>
</reference>
<feature type="region of interest" description="Disordered" evidence="6">
    <location>
        <begin position="581"/>
        <end position="605"/>
    </location>
</feature>
<gene>
    <name evidence="7" type="ORF">BDA99DRAFT_462505</name>
</gene>
<keyword evidence="4" id="KW-0804">Transcription</keyword>
<dbReference type="InterPro" id="IPR006939">
    <property type="entry name" value="SNF5"/>
</dbReference>
<evidence type="ECO:0000256" key="4">
    <source>
        <dbReference type="ARBA" id="ARBA00023163"/>
    </source>
</evidence>
<dbReference type="GO" id="GO:0000228">
    <property type="term" value="C:nuclear chromosome"/>
    <property type="evidence" value="ECO:0007669"/>
    <property type="project" value="InterPro"/>
</dbReference>